<dbReference type="Proteomes" id="UP000008370">
    <property type="component" value="Unassembled WGS sequence"/>
</dbReference>
<dbReference type="InParanoid" id="K5W6I7"/>
<organism evidence="1 2">
    <name type="scientific">Phanerochaete carnosa (strain HHB-10118-sp)</name>
    <name type="common">White-rot fungus</name>
    <name type="synonym">Peniophora carnosa</name>
    <dbReference type="NCBI Taxonomy" id="650164"/>
    <lineage>
        <taxon>Eukaryota</taxon>
        <taxon>Fungi</taxon>
        <taxon>Dikarya</taxon>
        <taxon>Basidiomycota</taxon>
        <taxon>Agaricomycotina</taxon>
        <taxon>Agaricomycetes</taxon>
        <taxon>Polyporales</taxon>
        <taxon>Phanerochaetaceae</taxon>
        <taxon>Phanerochaete</taxon>
    </lineage>
</organism>
<name>K5W6I7_PHACS</name>
<dbReference type="KEGG" id="pco:PHACADRAFT_196996"/>
<evidence type="ECO:0000313" key="1">
    <source>
        <dbReference type="EMBL" id="EKM54564.1"/>
    </source>
</evidence>
<sequence length="341" mass="37254">MAGAVATRVTCPTGAGHPFAHAAGDLTAWVVHRPHTLYLYRPQKAIPPFGPTHADVAPATASVTDIRLDHSRAGGTLLPRGRHIAGVATGRASRLARHIGGIRRRGWRDLIARSYDAYWQHSLVPLPSLSSHNLPTLCFEPIPGAGPKYQCTKTLEVPTVIRGSERTSVAAEFHVVGQIAPESRVVHTTDTHGHSQLDGRPVTYVAFWVEARPDVTSRVQWERMRPVLERLTERAPQPVDTSRFISVDPESGTLSLRVLGFKVHGEEEEPGFPLYNDDGSYIDMKTADDVPDEAVNVIFRIKCTTMSVSNQSADQARSNDVRGGGRSVLAMHGSVTYVSRV</sequence>
<dbReference type="AlphaFoldDB" id="K5W6I7"/>
<evidence type="ECO:0000313" key="2">
    <source>
        <dbReference type="Proteomes" id="UP000008370"/>
    </source>
</evidence>
<dbReference type="OrthoDB" id="2736021at2759"/>
<reference evidence="1 2" key="1">
    <citation type="journal article" date="2012" name="BMC Genomics">
        <title>Comparative genomics of the white-rot fungi, Phanerochaete carnosa and P. chrysosporium, to elucidate the genetic basis of the distinct wood types they colonize.</title>
        <authorList>
            <person name="Suzuki H."/>
            <person name="MacDonald J."/>
            <person name="Syed K."/>
            <person name="Salamov A."/>
            <person name="Hori C."/>
            <person name="Aerts A."/>
            <person name="Henrissat B."/>
            <person name="Wiebenga A."/>
            <person name="vanKuyk P.A."/>
            <person name="Barry K."/>
            <person name="Lindquist E."/>
            <person name="LaButti K."/>
            <person name="Lapidus A."/>
            <person name="Lucas S."/>
            <person name="Coutinho P."/>
            <person name="Gong Y."/>
            <person name="Samejima M."/>
            <person name="Mahadevan R."/>
            <person name="Abou-Zaid M."/>
            <person name="de Vries R.P."/>
            <person name="Igarashi K."/>
            <person name="Yadav J.S."/>
            <person name="Grigoriev I.V."/>
            <person name="Master E.R."/>
        </authorList>
    </citation>
    <scope>NUCLEOTIDE SEQUENCE [LARGE SCALE GENOMIC DNA]</scope>
    <source>
        <strain evidence="1 2">HHB-10118-sp</strain>
    </source>
</reference>
<gene>
    <name evidence="1" type="ORF">PHACADRAFT_196996</name>
</gene>
<proteinExistence type="predicted"/>
<dbReference type="EMBL" id="JH930473">
    <property type="protein sequence ID" value="EKM54564.1"/>
    <property type="molecule type" value="Genomic_DNA"/>
</dbReference>
<dbReference type="RefSeq" id="XP_007397253.1">
    <property type="nucleotide sequence ID" value="XM_007397191.1"/>
</dbReference>
<protein>
    <submittedName>
        <fullName evidence="1">Uncharacterized protein</fullName>
    </submittedName>
</protein>
<dbReference type="HOGENOM" id="CLU_814103_0_0_1"/>
<keyword evidence="2" id="KW-1185">Reference proteome</keyword>
<accession>K5W6I7</accession>
<dbReference type="GeneID" id="18911186"/>